<name>A0ABV1E1X2_9FIRM</name>
<feature type="domain" description="Radical SAM core" evidence="14">
    <location>
        <begin position="44"/>
        <end position="273"/>
    </location>
</feature>
<feature type="binding site" evidence="13">
    <location>
        <position position="268"/>
    </location>
    <ligand>
        <name>[2Fe-2S] cluster</name>
        <dbReference type="ChEBI" id="CHEBI:190135"/>
    </ligand>
</feature>
<keyword evidence="6 13" id="KW-0949">S-adenosyl-L-methionine</keyword>
<evidence type="ECO:0000256" key="1">
    <source>
        <dbReference type="ARBA" id="ARBA00004942"/>
    </source>
</evidence>
<comment type="pathway">
    <text evidence="1 13">Cofactor biosynthesis; biotin biosynthesis; biotin from 7,8-diaminononanoate: step 2/2.</text>
</comment>
<keyword evidence="11 13" id="KW-0411">Iron-sulfur</keyword>
<dbReference type="InterPro" id="IPR006638">
    <property type="entry name" value="Elp3/MiaA/NifB-like_rSAM"/>
</dbReference>
<dbReference type="RefSeq" id="WP_349220296.1">
    <property type="nucleotide sequence ID" value="NZ_JBBMFD010000021.1"/>
</dbReference>
<dbReference type="Pfam" id="PF06968">
    <property type="entry name" value="BATS"/>
    <property type="match status" value="1"/>
</dbReference>
<dbReference type="SFLD" id="SFLDG01060">
    <property type="entry name" value="BATS_domain_containing"/>
    <property type="match status" value="1"/>
</dbReference>
<keyword evidence="16" id="KW-1185">Reference proteome</keyword>
<gene>
    <name evidence="13 15" type="primary">bioB</name>
    <name evidence="15" type="ORF">WMO26_10665</name>
</gene>
<dbReference type="InterPro" id="IPR058240">
    <property type="entry name" value="rSAM_sf"/>
</dbReference>
<comment type="function">
    <text evidence="13">Catalyzes the conversion of dethiobiotin (DTB) to biotin by the insertion of a sulfur atom into dethiobiotin via a radical-based mechanism.</text>
</comment>
<reference evidence="15 16" key="1">
    <citation type="submission" date="2024-03" db="EMBL/GenBank/DDBJ databases">
        <title>Human intestinal bacterial collection.</title>
        <authorList>
            <person name="Pauvert C."/>
            <person name="Hitch T.C.A."/>
            <person name="Clavel T."/>
        </authorList>
    </citation>
    <scope>NUCLEOTIDE SEQUENCE [LARGE SCALE GENOMIC DNA]</scope>
    <source>
        <strain evidence="15 16">CLA-JM-H44</strain>
    </source>
</reference>
<dbReference type="PANTHER" id="PTHR22976:SF2">
    <property type="entry name" value="BIOTIN SYNTHASE, MITOCHONDRIAL"/>
    <property type="match status" value="1"/>
</dbReference>
<evidence type="ECO:0000313" key="16">
    <source>
        <dbReference type="Proteomes" id="UP001489509"/>
    </source>
</evidence>
<evidence type="ECO:0000256" key="10">
    <source>
        <dbReference type="ARBA" id="ARBA00023004"/>
    </source>
</evidence>
<dbReference type="NCBIfam" id="TIGR00433">
    <property type="entry name" value="bioB"/>
    <property type="match status" value="1"/>
</dbReference>
<evidence type="ECO:0000256" key="12">
    <source>
        <dbReference type="ARBA" id="ARBA00051157"/>
    </source>
</evidence>
<dbReference type="EC" id="2.8.1.6" evidence="3 13"/>
<keyword evidence="7 13" id="KW-0001">2Fe-2S</keyword>
<dbReference type="Gene3D" id="3.20.20.70">
    <property type="entry name" value="Aldolase class I"/>
    <property type="match status" value="1"/>
</dbReference>
<dbReference type="InterPro" id="IPR024177">
    <property type="entry name" value="Biotin_synthase"/>
</dbReference>
<dbReference type="SMART" id="SM00876">
    <property type="entry name" value="BATS"/>
    <property type="match status" value="1"/>
</dbReference>
<evidence type="ECO:0000256" key="3">
    <source>
        <dbReference type="ARBA" id="ARBA00012236"/>
    </source>
</evidence>
<dbReference type="CDD" id="cd01335">
    <property type="entry name" value="Radical_SAM"/>
    <property type="match status" value="1"/>
</dbReference>
<evidence type="ECO:0000256" key="11">
    <source>
        <dbReference type="ARBA" id="ARBA00023014"/>
    </source>
</evidence>
<evidence type="ECO:0000313" key="15">
    <source>
        <dbReference type="EMBL" id="MEQ2441288.1"/>
    </source>
</evidence>
<feature type="binding site" evidence="13">
    <location>
        <position position="62"/>
    </location>
    <ligand>
        <name>[4Fe-4S] cluster</name>
        <dbReference type="ChEBI" id="CHEBI:49883"/>
        <note>4Fe-4S-S-AdoMet</note>
    </ligand>
</feature>
<dbReference type="SFLD" id="SFLDG01278">
    <property type="entry name" value="biotin_synthase_like"/>
    <property type="match status" value="1"/>
</dbReference>
<proteinExistence type="inferred from homology"/>
<dbReference type="InterPro" id="IPR007197">
    <property type="entry name" value="rSAM"/>
</dbReference>
<dbReference type="EMBL" id="JBBMFD010000021">
    <property type="protein sequence ID" value="MEQ2441288.1"/>
    <property type="molecule type" value="Genomic_DNA"/>
</dbReference>
<keyword evidence="9 13" id="KW-0093">Biotin biosynthesis</keyword>
<comment type="cofactor">
    <cofactor evidence="13">
        <name>[4Fe-4S] cluster</name>
        <dbReference type="ChEBI" id="CHEBI:49883"/>
    </cofactor>
    <text evidence="13">Binds 1 [4Fe-4S] cluster. The cluster is coordinated with 3 cysteines and an exchangeable S-adenosyl-L-methionine.</text>
</comment>
<evidence type="ECO:0000256" key="6">
    <source>
        <dbReference type="ARBA" id="ARBA00022691"/>
    </source>
</evidence>
<comment type="caution">
    <text evidence="15">The sequence shown here is derived from an EMBL/GenBank/DDBJ whole genome shotgun (WGS) entry which is preliminary data.</text>
</comment>
<keyword evidence="8 13" id="KW-0479">Metal-binding</keyword>
<dbReference type="SUPFAM" id="SSF102114">
    <property type="entry name" value="Radical SAM enzymes"/>
    <property type="match status" value="1"/>
</dbReference>
<sequence length="322" mass="34743">MSFAKEARKKVEAGQQLTKTEALLLSRQPLGELTKEANTLRQQVLGDAFDLCAILNGKSGRCPENCAFCAQSAHYPTAVTEYPLLDGDAIEAAAKEQAAHGVLRFSVVTSGRRLTDEEVDALCDAYQRIKKSTSLSLCASLGLLTEGQFVRLREAGVTRYHNNLETSRRFFPRICTTHTYDDKLAAVTAAEKAGLTVCCGGIFGLGETMEDRIDLGLELRRLGVRSVPINVLSPIPKTPLQNNKPLSHEELLRSVAVLRFLLPHSAIRLAGGRGAMADHGKDAFLAGANAAITGDMLTTAGFTAEGDRALAQALGYRIRSID</sequence>
<evidence type="ECO:0000256" key="8">
    <source>
        <dbReference type="ARBA" id="ARBA00022723"/>
    </source>
</evidence>
<comment type="catalytic activity">
    <reaction evidence="12 13">
        <text>(4R,5S)-dethiobiotin + (sulfur carrier)-SH + 2 reduced [2Fe-2S]-[ferredoxin] + 2 S-adenosyl-L-methionine = (sulfur carrier)-H + biotin + 2 5'-deoxyadenosine + 2 L-methionine + 2 oxidized [2Fe-2S]-[ferredoxin]</text>
        <dbReference type="Rhea" id="RHEA:22060"/>
        <dbReference type="Rhea" id="RHEA-COMP:10000"/>
        <dbReference type="Rhea" id="RHEA-COMP:10001"/>
        <dbReference type="Rhea" id="RHEA-COMP:14737"/>
        <dbReference type="Rhea" id="RHEA-COMP:14739"/>
        <dbReference type="ChEBI" id="CHEBI:17319"/>
        <dbReference type="ChEBI" id="CHEBI:29917"/>
        <dbReference type="ChEBI" id="CHEBI:33737"/>
        <dbReference type="ChEBI" id="CHEBI:33738"/>
        <dbReference type="ChEBI" id="CHEBI:57586"/>
        <dbReference type="ChEBI" id="CHEBI:57844"/>
        <dbReference type="ChEBI" id="CHEBI:59789"/>
        <dbReference type="ChEBI" id="CHEBI:64428"/>
        <dbReference type="ChEBI" id="CHEBI:149473"/>
        <dbReference type="EC" id="2.8.1.6"/>
    </reaction>
</comment>
<evidence type="ECO:0000256" key="13">
    <source>
        <dbReference type="HAMAP-Rule" id="MF_01694"/>
    </source>
</evidence>
<protein>
    <recommendedName>
        <fullName evidence="3 13">Biotin synthase</fullName>
        <ecNumber evidence="3 13">2.8.1.6</ecNumber>
    </recommendedName>
</protein>
<dbReference type="PROSITE" id="PS51918">
    <property type="entry name" value="RADICAL_SAM"/>
    <property type="match status" value="1"/>
</dbReference>
<keyword evidence="4 13" id="KW-0004">4Fe-4S</keyword>
<dbReference type="InterPro" id="IPR002684">
    <property type="entry name" value="Biotin_synth/BioAB"/>
</dbReference>
<dbReference type="InterPro" id="IPR013785">
    <property type="entry name" value="Aldolase_TIM"/>
</dbReference>
<accession>A0ABV1E1X2</accession>
<dbReference type="SFLD" id="SFLDS00029">
    <property type="entry name" value="Radical_SAM"/>
    <property type="match status" value="1"/>
</dbReference>
<evidence type="ECO:0000256" key="7">
    <source>
        <dbReference type="ARBA" id="ARBA00022714"/>
    </source>
</evidence>
<feature type="binding site" evidence="13">
    <location>
        <position position="66"/>
    </location>
    <ligand>
        <name>[4Fe-4S] cluster</name>
        <dbReference type="ChEBI" id="CHEBI:49883"/>
        <note>4Fe-4S-S-AdoMet</note>
    </ligand>
</feature>
<organism evidence="15 16">
    <name type="scientific">Solibaculum intestinale</name>
    <dbReference type="NCBI Taxonomy" id="3133165"/>
    <lineage>
        <taxon>Bacteria</taxon>
        <taxon>Bacillati</taxon>
        <taxon>Bacillota</taxon>
        <taxon>Clostridia</taxon>
        <taxon>Eubacteriales</taxon>
        <taxon>Oscillospiraceae</taxon>
        <taxon>Solibaculum</taxon>
    </lineage>
</organism>
<feature type="binding site" evidence="13">
    <location>
        <position position="138"/>
    </location>
    <ligand>
        <name>[2Fe-2S] cluster</name>
        <dbReference type="ChEBI" id="CHEBI:190135"/>
    </ligand>
</feature>
<dbReference type="SMART" id="SM00729">
    <property type="entry name" value="Elp3"/>
    <property type="match status" value="1"/>
</dbReference>
<dbReference type="PIRSF" id="PIRSF001619">
    <property type="entry name" value="Biotin_synth"/>
    <property type="match status" value="1"/>
</dbReference>
<keyword evidence="5 13" id="KW-0808">Transferase</keyword>
<comment type="subunit">
    <text evidence="13">Homodimer.</text>
</comment>
<feature type="binding site" evidence="13">
    <location>
        <position position="198"/>
    </location>
    <ligand>
        <name>[2Fe-2S] cluster</name>
        <dbReference type="ChEBI" id="CHEBI:190135"/>
    </ligand>
</feature>
<dbReference type="GO" id="GO:0004076">
    <property type="term" value="F:biotin synthase activity"/>
    <property type="evidence" value="ECO:0007669"/>
    <property type="project" value="UniProtKB-EC"/>
</dbReference>
<dbReference type="Pfam" id="PF04055">
    <property type="entry name" value="Radical_SAM"/>
    <property type="match status" value="1"/>
</dbReference>
<dbReference type="Proteomes" id="UP001489509">
    <property type="component" value="Unassembled WGS sequence"/>
</dbReference>
<keyword evidence="10 13" id="KW-0408">Iron</keyword>
<evidence type="ECO:0000259" key="14">
    <source>
        <dbReference type="PROSITE" id="PS51918"/>
    </source>
</evidence>
<evidence type="ECO:0000256" key="4">
    <source>
        <dbReference type="ARBA" id="ARBA00022485"/>
    </source>
</evidence>
<evidence type="ECO:0000256" key="5">
    <source>
        <dbReference type="ARBA" id="ARBA00022679"/>
    </source>
</evidence>
<dbReference type="HAMAP" id="MF_01694">
    <property type="entry name" value="BioB"/>
    <property type="match status" value="1"/>
</dbReference>
<comment type="similarity">
    <text evidence="2 13">Belongs to the radical SAM superfamily. Biotin synthase family.</text>
</comment>
<dbReference type="PANTHER" id="PTHR22976">
    <property type="entry name" value="BIOTIN SYNTHASE"/>
    <property type="match status" value="1"/>
</dbReference>
<dbReference type="InterPro" id="IPR010722">
    <property type="entry name" value="BATS_dom"/>
</dbReference>
<evidence type="ECO:0000256" key="2">
    <source>
        <dbReference type="ARBA" id="ARBA00010765"/>
    </source>
</evidence>
<evidence type="ECO:0000256" key="9">
    <source>
        <dbReference type="ARBA" id="ARBA00022756"/>
    </source>
</evidence>
<comment type="cofactor">
    <cofactor evidence="13">
        <name>[2Fe-2S] cluster</name>
        <dbReference type="ChEBI" id="CHEBI:190135"/>
    </cofactor>
    <text evidence="13">Binds 1 [2Fe-2S] cluster. The cluster is coordinated with 3 cysteines and 1 arginine.</text>
</comment>
<feature type="binding site" evidence="13">
    <location>
        <position position="106"/>
    </location>
    <ligand>
        <name>[2Fe-2S] cluster</name>
        <dbReference type="ChEBI" id="CHEBI:190135"/>
    </ligand>
</feature>
<feature type="binding site" evidence="13">
    <location>
        <position position="69"/>
    </location>
    <ligand>
        <name>[4Fe-4S] cluster</name>
        <dbReference type="ChEBI" id="CHEBI:49883"/>
        <note>4Fe-4S-S-AdoMet</note>
    </ligand>
</feature>